<dbReference type="Gene3D" id="1.25.40.10">
    <property type="entry name" value="Tetratricopeptide repeat domain"/>
    <property type="match status" value="1"/>
</dbReference>
<keyword evidence="2" id="KW-0238">DNA-binding</keyword>
<accession>A0A1M4EH01</accession>
<evidence type="ECO:0000256" key="2">
    <source>
        <dbReference type="ARBA" id="ARBA00023125"/>
    </source>
</evidence>
<dbReference type="PANTHER" id="PTHR44688:SF16">
    <property type="entry name" value="DNA-BINDING TRANSCRIPTIONAL ACTIVATOR DEVR_DOSR"/>
    <property type="match status" value="1"/>
</dbReference>
<dbReference type="GO" id="GO:0006355">
    <property type="term" value="P:regulation of DNA-templated transcription"/>
    <property type="evidence" value="ECO:0007669"/>
    <property type="project" value="InterPro"/>
</dbReference>
<dbReference type="Gene3D" id="1.10.10.10">
    <property type="entry name" value="Winged helix-like DNA-binding domain superfamily/Winged helix DNA-binding domain"/>
    <property type="match status" value="1"/>
</dbReference>
<dbReference type="InterPro" id="IPR016032">
    <property type="entry name" value="Sig_transdc_resp-reg_C-effctor"/>
</dbReference>
<dbReference type="Gene3D" id="3.40.50.300">
    <property type="entry name" value="P-loop containing nucleotide triphosphate hydrolases"/>
    <property type="match status" value="1"/>
</dbReference>
<dbReference type="SMART" id="SM00421">
    <property type="entry name" value="HTH_LUXR"/>
    <property type="match status" value="1"/>
</dbReference>
<evidence type="ECO:0000259" key="4">
    <source>
        <dbReference type="PROSITE" id="PS50043"/>
    </source>
</evidence>
<dbReference type="Pfam" id="PF25873">
    <property type="entry name" value="WHD_MalT"/>
    <property type="match status" value="1"/>
</dbReference>
<evidence type="ECO:0000313" key="5">
    <source>
        <dbReference type="EMBL" id="SBO97948.1"/>
    </source>
</evidence>
<name>A0A1M4EH01_9ACTN</name>
<dbReference type="PANTHER" id="PTHR44688">
    <property type="entry name" value="DNA-BINDING TRANSCRIPTIONAL ACTIVATOR DEVR_DOSR"/>
    <property type="match status" value="1"/>
</dbReference>
<dbReference type="CDD" id="cd06170">
    <property type="entry name" value="LuxR_C_like"/>
    <property type="match status" value="1"/>
</dbReference>
<protein>
    <submittedName>
        <fullName evidence="5">Regulatory protein, LuxR</fullName>
    </submittedName>
</protein>
<gene>
    <name evidence="5" type="ORF">BN4615_P7464</name>
</gene>
<reference evidence="5" key="1">
    <citation type="submission" date="2016-04" db="EMBL/GenBank/DDBJ databases">
        <authorList>
            <person name="Evans L.H."/>
            <person name="Alamgir A."/>
            <person name="Owens N."/>
            <person name="Weber N.D."/>
            <person name="Virtaneva K."/>
            <person name="Barbian K."/>
            <person name="Babar A."/>
            <person name="Rosenke K."/>
        </authorList>
    </citation>
    <scope>NUCLEOTIDE SEQUENCE</scope>
    <source>
        <strain evidence="5">Nono1</strain>
    </source>
</reference>
<dbReference type="SUPFAM" id="SSF46894">
    <property type="entry name" value="C-terminal effector domain of the bipartite response regulators"/>
    <property type="match status" value="1"/>
</dbReference>
<sequence length="725" mass="79039">MPAVHPEWTRRPALLRKLDGARGRRLVLVSAPAGSGKSALVAQWLAADPDRTAAWVTADRRLNAGDALWDALTNAARTALPGMADLPAQHRGPPLPYLLSALAALEHPVVLVLDDLHTLEDPECLRLLEVFIDHLPPTTQLVLVTRAEPVLPLQQYRVAGDLLELRMADLAWTREEAATLIRRLSGMLLRDTDLDRLLDATEGWTIALHLAALSLRISADPTAFVAEFGGTHRMIADYLHEEVLGTVAPELLRFLCRISVLDRFTAPLCDAVAGTPNAVTLLQVMERANLFLVPLDEHRRWYRLHHMFRQTLRADLSDTEQDAVAQLHLRASDWYAAHGLIMEATEHARESGAEGRVGRLFEANWMEYISTGRLDLVQSWLDATAAARRDGDPVTAVCAAWLAALSGDRAATRHWLRIAAALPHRGALPDGSPSLRFAVNLMGALFGYDGVPAMVESGWIACELEVDPTSRWYAPSRAGLAYGLYLMGDSKGALEFAAEAAQSGAGWPPFRILSLSVLALALCDLGRVAEAGEPARAAYGLAETNEYSGSPYAALPASALGTVLAREERHAEARPLLERALALRAGAVGLSGWPTLNLLTALAETCLDAGDRGTASAYLVQARHLLATEQDSGEHLRTRLAHIHARLTRLLPADPAQGTALTDLLTVREQAVLRLLLENLSIREIGLQLFVSPNTVKTHTRSIYRKLGVTSRAEAVQLVRHLRLL</sequence>
<dbReference type="AlphaFoldDB" id="A0A1M4EH01"/>
<dbReference type="InterPro" id="IPR011990">
    <property type="entry name" value="TPR-like_helical_dom_sf"/>
</dbReference>
<dbReference type="InterPro" id="IPR000792">
    <property type="entry name" value="Tscrpt_reg_LuxR_C"/>
</dbReference>
<evidence type="ECO:0000256" key="1">
    <source>
        <dbReference type="ARBA" id="ARBA00023015"/>
    </source>
</evidence>
<organism evidence="5">
    <name type="scientific">Nonomuraea gerenzanensis</name>
    <dbReference type="NCBI Taxonomy" id="93944"/>
    <lineage>
        <taxon>Bacteria</taxon>
        <taxon>Bacillati</taxon>
        <taxon>Actinomycetota</taxon>
        <taxon>Actinomycetes</taxon>
        <taxon>Streptosporangiales</taxon>
        <taxon>Streptosporangiaceae</taxon>
        <taxon>Nonomuraea</taxon>
    </lineage>
</organism>
<dbReference type="SUPFAM" id="SSF52540">
    <property type="entry name" value="P-loop containing nucleoside triphosphate hydrolases"/>
    <property type="match status" value="1"/>
</dbReference>
<dbReference type="InterPro" id="IPR059106">
    <property type="entry name" value="WHD_MalT"/>
</dbReference>
<keyword evidence="1" id="KW-0805">Transcription regulation</keyword>
<dbReference type="GO" id="GO:0003677">
    <property type="term" value="F:DNA binding"/>
    <property type="evidence" value="ECO:0007669"/>
    <property type="project" value="UniProtKB-KW"/>
</dbReference>
<feature type="domain" description="HTH luxR-type" evidence="4">
    <location>
        <begin position="658"/>
        <end position="723"/>
    </location>
</feature>
<dbReference type="InterPro" id="IPR041664">
    <property type="entry name" value="AAA_16"/>
</dbReference>
<proteinExistence type="predicted"/>
<dbReference type="PRINTS" id="PR00038">
    <property type="entry name" value="HTHLUXR"/>
</dbReference>
<evidence type="ECO:0000256" key="3">
    <source>
        <dbReference type="ARBA" id="ARBA00023163"/>
    </source>
</evidence>
<dbReference type="PROSITE" id="PS50043">
    <property type="entry name" value="HTH_LUXR_2"/>
    <property type="match status" value="1"/>
</dbReference>
<dbReference type="Pfam" id="PF13191">
    <property type="entry name" value="AAA_16"/>
    <property type="match status" value="1"/>
</dbReference>
<dbReference type="InterPro" id="IPR036388">
    <property type="entry name" value="WH-like_DNA-bd_sf"/>
</dbReference>
<dbReference type="InterPro" id="IPR027417">
    <property type="entry name" value="P-loop_NTPase"/>
</dbReference>
<keyword evidence="3" id="KW-0804">Transcription</keyword>
<dbReference type="EMBL" id="LT559118">
    <property type="protein sequence ID" value="SBO97948.1"/>
    <property type="molecule type" value="Genomic_DNA"/>
</dbReference>
<dbReference type="SUPFAM" id="SSF48452">
    <property type="entry name" value="TPR-like"/>
    <property type="match status" value="1"/>
</dbReference>
<dbReference type="Pfam" id="PF00196">
    <property type="entry name" value="GerE"/>
    <property type="match status" value="1"/>
</dbReference>